<organism evidence="1 2">
    <name type="scientific">Novosphingobium aerophilum</name>
    <dbReference type="NCBI Taxonomy" id="2839843"/>
    <lineage>
        <taxon>Bacteria</taxon>
        <taxon>Pseudomonadati</taxon>
        <taxon>Pseudomonadota</taxon>
        <taxon>Alphaproteobacteria</taxon>
        <taxon>Sphingomonadales</taxon>
        <taxon>Sphingomonadaceae</taxon>
        <taxon>Novosphingobium</taxon>
    </lineage>
</organism>
<reference evidence="1 2" key="1">
    <citation type="submission" date="2020-08" db="EMBL/GenBank/DDBJ databases">
        <title>The genome sequence of Novosphingobium flavum 4Y4.</title>
        <authorList>
            <person name="Liu Y."/>
        </authorList>
    </citation>
    <scope>NUCLEOTIDE SEQUENCE [LARGE SCALE GENOMIC DNA]</scope>
    <source>
        <strain evidence="1 2">4Y4</strain>
    </source>
</reference>
<protein>
    <recommendedName>
        <fullName evidence="3">Acyl-protein synthetase LuxE domain-containing protein</fullName>
    </recommendedName>
</protein>
<proteinExistence type="predicted"/>
<dbReference type="EMBL" id="JACLAU010000001">
    <property type="protein sequence ID" value="MBC2650436.1"/>
    <property type="molecule type" value="Genomic_DNA"/>
</dbReference>
<dbReference type="Proteomes" id="UP000520156">
    <property type="component" value="Unassembled WGS sequence"/>
</dbReference>
<accession>A0A7X1KAP6</accession>
<gene>
    <name evidence="1" type="ORF">H7F49_01800</name>
</gene>
<comment type="caution">
    <text evidence="1">The sequence shown here is derived from an EMBL/GenBank/DDBJ whole genome shotgun (WGS) entry which is preliminary data.</text>
</comment>
<keyword evidence="2" id="KW-1185">Reference proteome</keyword>
<evidence type="ECO:0008006" key="3">
    <source>
        <dbReference type="Google" id="ProtNLM"/>
    </source>
</evidence>
<dbReference type="AlphaFoldDB" id="A0A7X1KAP6"/>
<evidence type="ECO:0000313" key="2">
    <source>
        <dbReference type="Proteomes" id="UP000520156"/>
    </source>
</evidence>
<evidence type="ECO:0000313" key="1">
    <source>
        <dbReference type="EMBL" id="MBC2650436.1"/>
    </source>
</evidence>
<name>A0A7X1KAP6_9SPHN</name>
<dbReference type="RefSeq" id="WP_185681832.1">
    <property type="nucleotide sequence ID" value="NZ_JACLAU010000001.1"/>
</dbReference>
<sequence length="449" mass="47798">MGQAVEALIGLMSEGRGFALPYEAVRDLQLAALDERLAEQAPQIRLVRLRAEDAGIDRIRALADVVPLLLPHTAYKSYPENVLTGGRWAVLTRWLATVSAQPVDEVDLAGVDSLDGWIAACERAGLPVSCSSGTTGKAAMLVASRADLDFVTRAQVAAVEWGSAIRRGDGRTPAGPAGVIARTPRNTASGMGLAAAFMNPAARRFDSGLPPATIGSLTAMVMMRRRMAEGTALPSEVAAFEQESAARAAALAAAQTGAVDDIIAKRGERLFITGMWGALHPFAEAVRARGLSGADFHPENAIYLGGGLKRALLPANYREFVFETFNLSPRFVCQMYSMQELNSSMPRCPAGRYHLPPWVVCLPLDKSGETLLEPGQAEIACRGAFFDLSLEGRWGGVISGDRIHLTMGPCACGHGSPSIRDDVERYADLEGDDKIACAGTVDAYVRGLS</sequence>